<dbReference type="InterPro" id="IPR001699">
    <property type="entry name" value="TF_T-box"/>
</dbReference>
<evidence type="ECO:0000256" key="2">
    <source>
        <dbReference type="ARBA" id="ARBA00023125"/>
    </source>
</evidence>
<dbReference type="CDD" id="cd00182">
    <property type="entry name" value="T-box"/>
    <property type="match status" value="1"/>
</dbReference>
<evidence type="ECO:0000256" key="1">
    <source>
        <dbReference type="ARBA" id="ARBA00023015"/>
    </source>
</evidence>
<dbReference type="InterPro" id="IPR008967">
    <property type="entry name" value="p53-like_TF_DNA-bd_sf"/>
</dbReference>
<dbReference type="SUPFAM" id="SSF49417">
    <property type="entry name" value="p53-like transcription factors"/>
    <property type="match status" value="1"/>
</dbReference>
<dbReference type="Pfam" id="PF00907">
    <property type="entry name" value="T-box"/>
    <property type="match status" value="1"/>
</dbReference>
<keyword evidence="3" id="KW-0804">Transcription</keyword>
<dbReference type="GO" id="GO:0000785">
    <property type="term" value="C:chromatin"/>
    <property type="evidence" value="ECO:0007669"/>
    <property type="project" value="TreeGrafter"/>
</dbReference>
<dbReference type="Proteomes" id="UP000277928">
    <property type="component" value="Unassembled WGS sequence"/>
</dbReference>
<dbReference type="OrthoDB" id="7442607at2759"/>
<dbReference type="InterPro" id="IPR036960">
    <property type="entry name" value="T-box_sf"/>
</dbReference>
<sequence length="259" mass="29714">MSSEKIRVAISHRKLWEEFHRNNNEMILTSKGRCIYPRIGYSVEGLEPKAMYLVCLKICRADQARYKYTAGEWHMTATGDRESEERYIYPDNGSTQLGQYWMNNGIRFGKLKITNSAKDCCSNVLLTSMYKYHPVLYIYKVYATPALCLDGSTILTNQYQLVKSFTDEIMEFIAVTAYQNQRIIEMKKIHNSYARGQRGGTSRSNNSNNLTTDTNDATALLTDDHRCSDINCKLRFLELSGMISELGITANGEWKTKPE</sequence>
<dbReference type="PRINTS" id="PR00937">
    <property type="entry name" value="TBOX"/>
</dbReference>
<dbReference type="EMBL" id="UYRX01000155">
    <property type="protein sequence ID" value="VDK75767.1"/>
    <property type="molecule type" value="Genomic_DNA"/>
</dbReference>
<evidence type="ECO:0000256" key="4">
    <source>
        <dbReference type="ARBA" id="ARBA00023242"/>
    </source>
</evidence>
<evidence type="ECO:0000313" key="8">
    <source>
        <dbReference type="Proteomes" id="UP000277928"/>
    </source>
</evidence>
<name>A0A3P6STE8_LITSI</name>
<organism evidence="7 8">
    <name type="scientific">Litomosoides sigmodontis</name>
    <name type="common">Filarial nematode worm</name>
    <dbReference type="NCBI Taxonomy" id="42156"/>
    <lineage>
        <taxon>Eukaryota</taxon>
        <taxon>Metazoa</taxon>
        <taxon>Ecdysozoa</taxon>
        <taxon>Nematoda</taxon>
        <taxon>Chromadorea</taxon>
        <taxon>Rhabditida</taxon>
        <taxon>Spirurina</taxon>
        <taxon>Spiruromorpha</taxon>
        <taxon>Filarioidea</taxon>
        <taxon>Onchocercidae</taxon>
        <taxon>Litomosoides</taxon>
    </lineage>
</organism>
<keyword evidence="4 5" id="KW-0539">Nucleus</keyword>
<evidence type="ECO:0000256" key="3">
    <source>
        <dbReference type="ARBA" id="ARBA00023163"/>
    </source>
</evidence>
<evidence type="ECO:0000313" key="7">
    <source>
        <dbReference type="EMBL" id="VDK75767.1"/>
    </source>
</evidence>
<dbReference type="GO" id="GO:0000981">
    <property type="term" value="F:DNA-binding transcription factor activity, RNA polymerase II-specific"/>
    <property type="evidence" value="ECO:0007669"/>
    <property type="project" value="TreeGrafter"/>
</dbReference>
<dbReference type="GO" id="GO:0001708">
    <property type="term" value="P:cell fate specification"/>
    <property type="evidence" value="ECO:0007669"/>
    <property type="project" value="TreeGrafter"/>
</dbReference>
<dbReference type="GO" id="GO:0005634">
    <property type="term" value="C:nucleus"/>
    <property type="evidence" value="ECO:0007669"/>
    <property type="project" value="UniProtKB-SubCell"/>
</dbReference>
<feature type="domain" description="T-box" evidence="6">
    <location>
        <begin position="10"/>
        <end position="199"/>
    </location>
</feature>
<comment type="subcellular location">
    <subcellularLocation>
        <location evidence="5">Nucleus</location>
    </subcellularLocation>
</comment>
<keyword evidence="1" id="KW-0805">Transcription regulation</keyword>
<dbReference type="Gene3D" id="2.60.40.820">
    <property type="entry name" value="Transcription factor, T-box"/>
    <property type="match status" value="1"/>
</dbReference>
<dbReference type="InterPro" id="IPR046360">
    <property type="entry name" value="T-box_DNA-bd"/>
</dbReference>
<dbReference type="PANTHER" id="PTHR11267:SF181">
    <property type="entry name" value="OPTOMOTOR-BLIND PROTEIN"/>
    <property type="match status" value="1"/>
</dbReference>
<comment type="caution">
    <text evidence="5">Lacks conserved residue(s) required for the propagation of feature annotation.</text>
</comment>
<protein>
    <recommendedName>
        <fullName evidence="6">T-box domain-containing protein</fullName>
    </recommendedName>
</protein>
<keyword evidence="8" id="KW-1185">Reference proteome</keyword>
<dbReference type="STRING" id="42156.A0A3P6STE8"/>
<dbReference type="PANTHER" id="PTHR11267">
    <property type="entry name" value="T-BOX PROTEIN-RELATED"/>
    <property type="match status" value="1"/>
</dbReference>
<reference evidence="7 8" key="1">
    <citation type="submission" date="2018-08" db="EMBL/GenBank/DDBJ databases">
        <authorList>
            <person name="Laetsch R D."/>
            <person name="Stevens L."/>
            <person name="Kumar S."/>
            <person name="Blaxter L. M."/>
        </authorList>
    </citation>
    <scope>NUCLEOTIDE SEQUENCE [LARGE SCALE GENOMIC DNA]</scope>
</reference>
<accession>A0A3P6STE8</accession>
<dbReference type="SMART" id="SM00425">
    <property type="entry name" value="TBOX"/>
    <property type="match status" value="1"/>
</dbReference>
<dbReference type="GO" id="GO:0045893">
    <property type="term" value="P:positive regulation of DNA-templated transcription"/>
    <property type="evidence" value="ECO:0007669"/>
    <property type="project" value="InterPro"/>
</dbReference>
<gene>
    <name evidence="7" type="ORF">NLS_LOCUS3055</name>
</gene>
<evidence type="ECO:0000259" key="6">
    <source>
        <dbReference type="PROSITE" id="PS50252"/>
    </source>
</evidence>
<dbReference type="PROSITE" id="PS50252">
    <property type="entry name" value="TBOX_3"/>
    <property type="match status" value="1"/>
</dbReference>
<proteinExistence type="predicted"/>
<dbReference type="AlphaFoldDB" id="A0A3P6STE8"/>
<dbReference type="OMA" id="HRNTTEM"/>
<dbReference type="GO" id="GO:0000978">
    <property type="term" value="F:RNA polymerase II cis-regulatory region sequence-specific DNA binding"/>
    <property type="evidence" value="ECO:0007669"/>
    <property type="project" value="InterPro"/>
</dbReference>
<keyword evidence="2 5" id="KW-0238">DNA-binding</keyword>
<evidence type="ECO:0000256" key="5">
    <source>
        <dbReference type="PROSITE-ProRule" id="PRU00201"/>
    </source>
</evidence>